<feature type="transmembrane region" description="Helical" evidence="1">
    <location>
        <begin position="90"/>
        <end position="115"/>
    </location>
</feature>
<sequence length="118" mass="13353">MKEKFFLTAGKGELSPCLLSELGLPKWATACLSLYVCLYLFSSFLAGFVSVLSVWGYLCVLYRVFVIVCLLCSSYFFFVPNMFSLVYLTALRFFCFQYLSASCLLLLLICLACYLSRG</sequence>
<reference evidence="2" key="1">
    <citation type="submission" date="2021-08" db="EMBL/GenBank/DDBJ databases">
        <title>WGS assembly of Ceratopteris richardii.</title>
        <authorList>
            <person name="Marchant D.B."/>
            <person name="Chen G."/>
            <person name="Jenkins J."/>
            <person name="Shu S."/>
            <person name="Leebens-Mack J."/>
            <person name="Grimwood J."/>
            <person name="Schmutz J."/>
            <person name="Soltis P."/>
            <person name="Soltis D."/>
            <person name="Chen Z.-H."/>
        </authorList>
    </citation>
    <scope>NUCLEOTIDE SEQUENCE</scope>
    <source>
        <strain evidence="2">Whitten #5841</strain>
        <tissue evidence="2">Leaf</tissue>
    </source>
</reference>
<evidence type="ECO:0000256" key="1">
    <source>
        <dbReference type="SAM" id="Phobius"/>
    </source>
</evidence>
<evidence type="ECO:0000313" key="3">
    <source>
        <dbReference type="Proteomes" id="UP000825935"/>
    </source>
</evidence>
<proteinExistence type="predicted"/>
<dbReference type="AlphaFoldDB" id="A0A8T2R4Q6"/>
<dbReference type="Proteomes" id="UP000825935">
    <property type="component" value="Chromosome 29"/>
</dbReference>
<organism evidence="2 3">
    <name type="scientific">Ceratopteris richardii</name>
    <name type="common">Triangle waterfern</name>
    <dbReference type="NCBI Taxonomy" id="49495"/>
    <lineage>
        <taxon>Eukaryota</taxon>
        <taxon>Viridiplantae</taxon>
        <taxon>Streptophyta</taxon>
        <taxon>Embryophyta</taxon>
        <taxon>Tracheophyta</taxon>
        <taxon>Polypodiopsida</taxon>
        <taxon>Polypodiidae</taxon>
        <taxon>Polypodiales</taxon>
        <taxon>Pteridineae</taxon>
        <taxon>Pteridaceae</taxon>
        <taxon>Parkerioideae</taxon>
        <taxon>Ceratopteris</taxon>
    </lineage>
</organism>
<gene>
    <name evidence="2" type="ORF">KP509_29G013900</name>
</gene>
<name>A0A8T2R4Q6_CERRI</name>
<accession>A0A8T2R4Q6</accession>
<dbReference type="EMBL" id="CM035434">
    <property type="protein sequence ID" value="KAH7291362.1"/>
    <property type="molecule type" value="Genomic_DNA"/>
</dbReference>
<comment type="caution">
    <text evidence="2">The sequence shown here is derived from an EMBL/GenBank/DDBJ whole genome shotgun (WGS) entry which is preliminary data.</text>
</comment>
<keyword evidence="1" id="KW-0812">Transmembrane</keyword>
<feature type="transmembrane region" description="Helical" evidence="1">
    <location>
        <begin position="27"/>
        <end position="48"/>
    </location>
</feature>
<keyword evidence="3" id="KW-1185">Reference proteome</keyword>
<keyword evidence="1" id="KW-0472">Membrane</keyword>
<keyword evidence="1" id="KW-1133">Transmembrane helix</keyword>
<evidence type="ECO:0000313" key="2">
    <source>
        <dbReference type="EMBL" id="KAH7291362.1"/>
    </source>
</evidence>
<protein>
    <submittedName>
        <fullName evidence="2">Uncharacterized protein</fullName>
    </submittedName>
</protein>
<feature type="transmembrane region" description="Helical" evidence="1">
    <location>
        <begin position="60"/>
        <end position="78"/>
    </location>
</feature>